<sequence length="102" mass="11476">MYASYSCSCTDICFLAQHGTPATSFPWCPRWCKPGTCPPEAMERIYPPPSPIGNDILFPLRPPSLFPRRCTKPGITSDHSFLRMKSYRNLCPINISNGTFMS</sequence>
<comment type="caution">
    <text evidence="1">The sequence shown here is derived from an EMBL/GenBank/DDBJ whole genome shotgun (WGS) entry which is preliminary data.</text>
</comment>
<dbReference type="Proteomes" id="UP001430953">
    <property type="component" value="Unassembled WGS sequence"/>
</dbReference>
<keyword evidence="2" id="KW-1185">Reference proteome</keyword>
<dbReference type="EMBL" id="JADYXP020000019">
    <property type="protein sequence ID" value="KAL0105446.1"/>
    <property type="molecule type" value="Genomic_DNA"/>
</dbReference>
<dbReference type="AlphaFoldDB" id="A0AAW2EST0"/>
<proteinExistence type="predicted"/>
<name>A0AAW2EST0_9HYME</name>
<organism evidence="1 2">
    <name type="scientific">Cardiocondyla obscurior</name>
    <dbReference type="NCBI Taxonomy" id="286306"/>
    <lineage>
        <taxon>Eukaryota</taxon>
        <taxon>Metazoa</taxon>
        <taxon>Ecdysozoa</taxon>
        <taxon>Arthropoda</taxon>
        <taxon>Hexapoda</taxon>
        <taxon>Insecta</taxon>
        <taxon>Pterygota</taxon>
        <taxon>Neoptera</taxon>
        <taxon>Endopterygota</taxon>
        <taxon>Hymenoptera</taxon>
        <taxon>Apocrita</taxon>
        <taxon>Aculeata</taxon>
        <taxon>Formicoidea</taxon>
        <taxon>Formicidae</taxon>
        <taxon>Myrmicinae</taxon>
        <taxon>Cardiocondyla</taxon>
    </lineage>
</organism>
<accession>A0AAW2EST0</accession>
<gene>
    <name evidence="1" type="ORF">PUN28_016838</name>
</gene>
<evidence type="ECO:0000313" key="2">
    <source>
        <dbReference type="Proteomes" id="UP001430953"/>
    </source>
</evidence>
<protein>
    <submittedName>
        <fullName evidence="1">Uncharacterized protein</fullName>
    </submittedName>
</protein>
<evidence type="ECO:0000313" key="1">
    <source>
        <dbReference type="EMBL" id="KAL0105446.1"/>
    </source>
</evidence>
<reference evidence="1 2" key="1">
    <citation type="submission" date="2023-03" db="EMBL/GenBank/DDBJ databases">
        <title>High recombination rates correlate with genetic variation in Cardiocondyla obscurior ants.</title>
        <authorList>
            <person name="Errbii M."/>
        </authorList>
    </citation>
    <scope>NUCLEOTIDE SEQUENCE [LARGE SCALE GENOMIC DNA]</scope>
    <source>
        <strain evidence="1">Alpha-2009</strain>
        <tissue evidence="1">Whole body</tissue>
    </source>
</reference>